<sequence>MHDIGHQEAETLSLCDAENPDIRILRRVSRLDKFPFHVRGDGPVRRIAIVDTETTGTDPLTDEVIDIAVVMLEVDDAGEIVGIASAGQALRDPHMPIPPQITVLTGITDNDVRGKTIDLDRLERLLASADVRVAHSAAFDIAFIDNLMPGLAGAAWACSMADFDWLAAGFDGRKLGHLLMQVGRFSEAHRAMADVIALVHLLAHRLPHGGTILRDVLANAERQTVRFEATNARYEKRGLLKARGYRWDARYRVWWMEIDECACAREERWFREHISPSGPVPRMLPITWHQRHR</sequence>
<comment type="caution">
    <text evidence="2">The sequence shown here is derived from an EMBL/GenBank/DDBJ whole genome shotgun (WGS) entry which is preliminary data.</text>
</comment>
<dbReference type="RefSeq" id="WP_088471689.1">
    <property type="nucleotide sequence ID" value="NZ_NISJ01000002.1"/>
</dbReference>
<dbReference type="PANTHER" id="PTHR30231">
    <property type="entry name" value="DNA POLYMERASE III SUBUNIT EPSILON"/>
    <property type="match status" value="1"/>
</dbReference>
<dbReference type="Proteomes" id="UP000197097">
    <property type="component" value="Unassembled WGS sequence"/>
</dbReference>
<dbReference type="OrthoDB" id="7427781at2"/>
<dbReference type="PANTHER" id="PTHR30231:SF37">
    <property type="entry name" value="EXODEOXYRIBONUCLEASE 10"/>
    <property type="match status" value="1"/>
</dbReference>
<dbReference type="Gene3D" id="3.30.420.10">
    <property type="entry name" value="Ribonuclease H-like superfamily/Ribonuclease H"/>
    <property type="match status" value="1"/>
</dbReference>
<dbReference type="GO" id="GO:0045004">
    <property type="term" value="P:DNA replication proofreading"/>
    <property type="evidence" value="ECO:0007669"/>
    <property type="project" value="TreeGrafter"/>
</dbReference>
<evidence type="ECO:0000313" key="2">
    <source>
        <dbReference type="EMBL" id="OWR00199.1"/>
    </source>
</evidence>
<dbReference type="InterPro" id="IPR036397">
    <property type="entry name" value="RNaseH_sf"/>
</dbReference>
<dbReference type="CDD" id="cd06127">
    <property type="entry name" value="DEDDh"/>
    <property type="match status" value="1"/>
</dbReference>
<dbReference type="SMART" id="SM00479">
    <property type="entry name" value="EXOIII"/>
    <property type="match status" value="1"/>
</dbReference>
<dbReference type="GO" id="GO:0003676">
    <property type="term" value="F:nucleic acid binding"/>
    <property type="evidence" value="ECO:0007669"/>
    <property type="project" value="InterPro"/>
</dbReference>
<dbReference type="InterPro" id="IPR012337">
    <property type="entry name" value="RNaseH-like_sf"/>
</dbReference>
<evidence type="ECO:0000313" key="3">
    <source>
        <dbReference type="Proteomes" id="UP000197097"/>
    </source>
</evidence>
<organism evidence="2 3">
    <name type="scientific">Sphingopyxis witflariensis</name>
    <dbReference type="NCBI Taxonomy" id="173675"/>
    <lineage>
        <taxon>Bacteria</taxon>
        <taxon>Pseudomonadati</taxon>
        <taxon>Pseudomonadota</taxon>
        <taxon>Alphaproteobacteria</taxon>
        <taxon>Sphingomonadales</taxon>
        <taxon>Sphingomonadaceae</taxon>
        <taxon>Sphingopyxis</taxon>
    </lineage>
</organism>
<dbReference type="NCBIfam" id="NF006615">
    <property type="entry name" value="PRK09182.1"/>
    <property type="match status" value="1"/>
</dbReference>
<accession>A0A246K413</accession>
<dbReference type="Pfam" id="PF00929">
    <property type="entry name" value="RNase_T"/>
    <property type="match status" value="1"/>
</dbReference>
<dbReference type="InterPro" id="IPR013520">
    <property type="entry name" value="Ribonucl_H"/>
</dbReference>
<proteinExistence type="predicted"/>
<dbReference type="EMBL" id="NISJ01000002">
    <property type="protein sequence ID" value="OWR00199.1"/>
    <property type="molecule type" value="Genomic_DNA"/>
</dbReference>
<evidence type="ECO:0000259" key="1">
    <source>
        <dbReference type="SMART" id="SM00479"/>
    </source>
</evidence>
<dbReference type="AlphaFoldDB" id="A0A246K413"/>
<dbReference type="GO" id="GO:0005829">
    <property type="term" value="C:cytosol"/>
    <property type="evidence" value="ECO:0007669"/>
    <property type="project" value="TreeGrafter"/>
</dbReference>
<feature type="domain" description="Exonuclease" evidence="1">
    <location>
        <begin position="46"/>
        <end position="211"/>
    </location>
</feature>
<protein>
    <submittedName>
        <fullName evidence="2">DNA polymerase III subunit epsilon</fullName>
    </submittedName>
</protein>
<dbReference type="SUPFAM" id="SSF53098">
    <property type="entry name" value="Ribonuclease H-like"/>
    <property type="match status" value="1"/>
</dbReference>
<keyword evidence="3" id="KW-1185">Reference proteome</keyword>
<name>A0A246K413_9SPHN</name>
<reference evidence="2 3" key="1">
    <citation type="journal article" date="2002" name="Int. J. Syst. Evol. Microbiol.">
        <title>Sphingopyxis witflariensis sp. nov., isolated from activated sludge.</title>
        <authorList>
            <person name="Kampfer P."/>
            <person name="Witzenberger R."/>
            <person name="Denner E.B."/>
            <person name="Busse H.J."/>
            <person name="Neef A."/>
        </authorList>
    </citation>
    <scope>NUCLEOTIDE SEQUENCE [LARGE SCALE GENOMIC DNA]</scope>
    <source>
        <strain evidence="2 3">DSM 14551</strain>
    </source>
</reference>
<gene>
    <name evidence="2" type="ORF">CDQ91_05395</name>
</gene>
<dbReference type="GO" id="GO:0008408">
    <property type="term" value="F:3'-5' exonuclease activity"/>
    <property type="evidence" value="ECO:0007669"/>
    <property type="project" value="TreeGrafter"/>
</dbReference>